<evidence type="ECO:0000313" key="2">
    <source>
        <dbReference type="Proteomes" id="UP001500363"/>
    </source>
</evidence>
<keyword evidence="2" id="KW-1185">Reference proteome</keyword>
<dbReference type="InterPro" id="IPR027417">
    <property type="entry name" value="P-loop_NTPase"/>
</dbReference>
<comment type="caution">
    <text evidence="1">The sequence shown here is derived from an EMBL/GenBank/DDBJ whole genome shotgun (WGS) entry which is preliminary data.</text>
</comment>
<name>A0ABP4MXJ2_9ACTN</name>
<dbReference type="CDD" id="cd02019">
    <property type="entry name" value="NK"/>
    <property type="match status" value="1"/>
</dbReference>
<dbReference type="SUPFAM" id="SSF52540">
    <property type="entry name" value="P-loop containing nucleoside triphosphate hydrolases"/>
    <property type="match status" value="1"/>
</dbReference>
<sequence length="185" mass="20662">MSLGTTESRLIVLRGNSGSGKSTTARQLRARLGRGTAIVEQDQIRRVLLWEKDVPGNAAIDLIGLNARYCLARGFDVIVEGIMNEDRYGDMLRGLTADHRGTTRHYYFDIPFEETLVRHATRSWAANVAPESMREWYEARDLLAGVEQHVFDEHQDLDAVLGRILKDLGLPPDLPADPGATSYGR</sequence>
<dbReference type="Gene3D" id="3.40.50.300">
    <property type="entry name" value="P-loop containing nucleotide triphosphate hydrolases"/>
    <property type="match status" value="1"/>
</dbReference>
<accession>A0ABP4MXJ2</accession>
<dbReference type="Pfam" id="PF13671">
    <property type="entry name" value="AAA_33"/>
    <property type="match status" value="1"/>
</dbReference>
<evidence type="ECO:0000313" key="1">
    <source>
        <dbReference type="EMBL" id="GAA1551571.1"/>
    </source>
</evidence>
<protein>
    <recommendedName>
        <fullName evidence="3">Kinase</fullName>
    </recommendedName>
</protein>
<evidence type="ECO:0008006" key="3">
    <source>
        <dbReference type="Google" id="ProtNLM"/>
    </source>
</evidence>
<reference evidence="2" key="1">
    <citation type="journal article" date="2019" name="Int. J. Syst. Evol. Microbiol.">
        <title>The Global Catalogue of Microorganisms (GCM) 10K type strain sequencing project: providing services to taxonomists for standard genome sequencing and annotation.</title>
        <authorList>
            <consortium name="The Broad Institute Genomics Platform"/>
            <consortium name="The Broad Institute Genome Sequencing Center for Infectious Disease"/>
            <person name="Wu L."/>
            <person name="Ma J."/>
        </authorList>
    </citation>
    <scope>NUCLEOTIDE SEQUENCE [LARGE SCALE GENOMIC DNA]</scope>
    <source>
        <strain evidence="2">JCM 14303</strain>
    </source>
</reference>
<gene>
    <name evidence="1" type="ORF">GCM10009741_65080</name>
</gene>
<organism evidence="1 2">
    <name type="scientific">Kribbella lupini</name>
    <dbReference type="NCBI Taxonomy" id="291602"/>
    <lineage>
        <taxon>Bacteria</taxon>
        <taxon>Bacillati</taxon>
        <taxon>Actinomycetota</taxon>
        <taxon>Actinomycetes</taxon>
        <taxon>Propionibacteriales</taxon>
        <taxon>Kribbellaceae</taxon>
        <taxon>Kribbella</taxon>
    </lineage>
</organism>
<dbReference type="Proteomes" id="UP001500363">
    <property type="component" value="Unassembled WGS sequence"/>
</dbReference>
<dbReference type="RefSeq" id="WP_344181086.1">
    <property type="nucleotide sequence ID" value="NZ_BAAANC010000003.1"/>
</dbReference>
<dbReference type="EMBL" id="BAAANC010000003">
    <property type="protein sequence ID" value="GAA1551571.1"/>
    <property type="molecule type" value="Genomic_DNA"/>
</dbReference>
<proteinExistence type="predicted"/>